<feature type="compositionally biased region" description="Low complexity" evidence="1">
    <location>
        <begin position="536"/>
        <end position="550"/>
    </location>
</feature>
<feature type="compositionally biased region" description="Low complexity" evidence="1">
    <location>
        <begin position="592"/>
        <end position="615"/>
    </location>
</feature>
<dbReference type="RefSeq" id="WP_144012814.1">
    <property type="nucleotide sequence ID" value="NZ_VKDK01000001.1"/>
</dbReference>
<evidence type="ECO:0000313" key="3">
    <source>
        <dbReference type="Proteomes" id="UP000320443"/>
    </source>
</evidence>
<feature type="region of interest" description="Disordered" evidence="1">
    <location>
        <begin position="383"/>
        <end position="696"/>
    </location>
</feature>
<feature type="compositionally biased region" description="Low complexity" evidence="1">
    <location>
        <begin position="641"/>
        <end position="661"/>
    </location>
</feature>
<feature type="compositionally biased region" description="Low complexity" evidence="1">
    <location>
        <begin position="448"/>
        <end position="460"/>
    </location>
</feature>
<reference evidence="2 3" key="1">
    <citation type="submission" date="2019-07" db="EMBL/GenBank/DDBJ databases">
        <title>Draft genome of C. aurimucosum strain 2274.</title>
        <authorList>
            <person name="Pacheco L.G.C."/>
            <person name="Aguiar E.R.G.R."/>
            <person name="Santos C.S."/>
            <person name="Rocha D.J.P.G."/>
            <person name="Sant'Anna L.O."/>
            <person name="Mattos-Guaraldi A.L."/>
            <person name="Santos L.S."/>
        </authorList>
    </citation>
    <scope>NUCLEOTIDE SEQUENCE [LARGE SCALE GENOMIC DNA]</scope>
    <source>
        <strain evidence="2 3">2274</strain>
    </source>
</reference>
<comment type="caution">
    <text evidence="2">The sequence shown here is derived from an EMBL/GenBank/DDBJ whole genome shotgun (WGS) entry which is preliminary data.</text>
</comment>
<dbReference type="Proteomes" id="UP000320443">
    <property type="component" value="Unassembled WGS sequence"/>
</dbReference>
<gene>
    <name evidence="2" type="ORF">FNY97_00265</name>
</gene>
<organism evidence="2 3">
    <name type="scientific">Corynebacterium hiratae</name>
    <dbReference type="NCBI Taxonomy" id="3139423"/>
    <lineage>
        <taxon>Bacteria</taxon>
        <taxon>Bacillati</taxon>
        <taxon>Actinomycetota</taxon>
        <taxon>Actinomycetes</taxon>
        <taxon>Mycobacteriales</taxon>
        <taxon>Corynebacteriaceae</taxon>
        <taxon>Corynebacterium</taxon>
    </lineage>
</organism>
<accession>A0A553G4E5</accession>
<feature type="compositionally biased region" description="Polar residues" evidence="1">
    <location>
        <begin position="394"/>
        <end position="404"/>
    </location>
</feature>
<name>A0A553G4E5_9CORY</name>
<dbReference type="EMBL" id="VKDK01000001">
    <property type="protein sequence ID" value="TRX64378.1"/>
    <property type="molecule type" value="Genomic_DNA"/>
</dbReference>
<feature type="compositionally biased region" description="Low complexity" evidence="1">
    <location>
        <begin position="405"/>
        <end position="431"/>
    </location>
</feature>
<feature type="compositionally biased region" description="Basic and acidic residues" evidence="1">
    <location>
        <begin position="572"/>
        <end position="582"/>
    </location>
</feature>
<feature type="compositionally biased region" description="Low complexity" evidence="1">
    <location>
        <begin position="510"/>
        <end position="524"/>
    </location>
</feature>
<feature type="compositionally biased region" description="Basic and acidic residues" evidence="1">
    <location>
        <begin position="663"/>
        <end position="678"/>
    </location>
</feature>
<proteinExistence type="predicted"/>
<feature type="compositionally biased region" description="Low complexity" evidence="1">
    <location>
        <begin position="475"/>
        <end position="502"/>
    </location>
</feature>
<feature type="compositionally biased region" description="Pro residues" evidence="1">
    <location>
        <begin position="616"/>
        <end position="640"/>
    </location>
</feature>
<sequence>MTVTNYVVPHHGFGTPRRLTVDTVNPEMFLQLLSLAESSHLPVTLSGHSSTGFRVHHGEDIVGVIPASQAADYSELDWIIEAGLTPQATAEIALREDVAEETIPAFEVLLPEPGLCVPLNIPPAQRWGMLSGQRALHITEFAVPASSLPTHPAHLLVRLTNNRHFFRRSIEVHLDDELVATIPRERAPWLSDTIAGFNHEGLIAVARAYFISDGQPTLTVYSEEGTPESHFAVGTAGIIAAAAGAAAVKVTNSGKAHAASLPAGGIESTGAAKTAGTAATQSAQALSLNSAGAAAVTGTKIAAASTGLKVACAAGVAVVVGGAANFASSGNSSGSHHHNLAESAFEENTLAVSTSHSADTDAAAIEDKASDVADTADIVAADAHLPEERDDTDATQALSPTGFSEPTEPTELTEPAEPTELAEPTERTPLPAAEEAATSPQADHLPHTAPTTAAPRTTEPTAEELDAPEARRTEAFTAPSSSPTSSASPRSTVKSTESTTSREVSRSAEPPTTTRPLSTTSRPRTTPPIHVPRPTPQTQATPSPTVVTTTPKPPAEPTPSTSKAAPTTTPVGEDRTAPHDEPTAPSTPPATTPVTTRVSTPPTAAPAPSTTSAPATPTPTTKPKPTSKPKPTTKPTPTTDPNPTTKPQLTNEPRPTTQPQPTRKPEPTKEPEPSREPDPTPEQSDRGGWVIIIDFG</sequence>
<feature type="compositionally biased region" description="Pro residues" evidence="1">
    <location>
        <begin position="525"/>
        <end position="535"/>
    </location>
</feature>
<protein>
    <submittedName>
        <fullName evidence="2">Uncharacterized protein</fullName>
    </submittedName>
</protein>
<dbReference type="AlphaFoldDB" id="A0A553G4E5"/>
<keyword evidence="3" id="KW-1185">Reference proteome</keyword>
<feature type="compositionally biased region" description="Low complexity" evidence="1">
    <location>
        <begin position="558"/>
        <end position="571"/>
    </location>
</feature>
<evidence type="ECO:0000256" key="1">
    <source>
        <dbReference type="SAM" id="MobiDB-lite"/>
    </source>
</evidence>
<evidence type="ECO:0000313" key="2">
    <source>
        <dbReference type="EMBL" id="TRX64378.1"/>
    </source>
</evidence>